<dbReference type="Gene3D" id="1.10.730.10">
    <property type="entry name" value="Isoleucyl-tRNA Synthetase, Domain 1"/>
    <property type="match status" value="1"/>
</dbReference>
<evidence type="ECO:0000259" key="11">
    <source>
        <dbReference type="Pfam" id="PF00133"/>
    </source>
</evidence>
<dbReference type="SUPFAM" id="SSF50677">
    <property type="entry name" value="ValRS/IleRS/LeuRS editing domain"/>
    <property type="match status" value="1"/>
</dbReference>
<dbReference type="CDD" id="cd07958">
    <property type="entry name" value="Anticodon_Ia_Leu_BEm"/>
    <property type="match status" value="1"/>
</dbReference>
<organism evidence="14 15">
    <name type="scientific">Candidatus Buchananbacteria bacterium RBG_13_39_9</name>
    <dbReference type="NCBI Taxonomy" id="1797531"/>
    <lineage>
        <taxon>Bacteria</taxon>
        <taxon>Candidatus Buchananiibacteriota</taxon>
    </lineage>
</organism>
<dbReference type="Gene3D" id="3.10.20.590">
    <property type="match status" value="1"/>
</dbReference>
<dbReference type="InterPro" id="IPR025709">
    <property type="entry name" value="Leu_tRNA-synth_edit"/>
</dbReference>
<evidence type="ECO:0000256" key="9">
    <source>
        <dbReference type="HAMAP-Rule" id="MF_00049"/>
    </source>
</evidence>
<evidence type="ECO:0000256" key="8">
    <source>
        <dbReference type="ARBA" id="ARBA00047469"/>
    </source>
</evidence>
<feature type="domain" description="Methionyl/Valyl/Leucyl/Isoleucyl-tRNA synthetase anticodon-binding" evidence="12">
    <location>
        <begin position="813"/>
        <end position="921"/>
    </location>
</feature>
<keyword evidence="2 9" id="KW-0963">Cytoplasm</keyword>
<dbReference type="FunFam" id="1.10.730.10:FF:000011">
    <property type="entry name" value="Leucine--tRNA ligase chloroplastic/mitochondrial"/>
    <property type="match status" value="1"/>
</dbReference>
<gene>
    <name evidence="9" type="primary">leuS</name>
    <name evidence="14" type="ORF">A2Y67_00350</name>
</gene>
<dbReference type="FunFam" id="3.40.50.620:FF:000077">
    <property type="entry name" value="Leucine--tRNA ligase"/>
    <property type="match status" value="1"/>
</dbReference>
<feature type="binding site" evidence="9">
    <location>
        <position position="745"/>
    </location>
    <ligand>
        <name>ATP</name>
        <dbReference type="ChEBI" id="CHEBI:30616"/>
    </ligand>
</feature>
<dbReference type="PANTHER" id="PTHR43740">
    <property type="entry name" value="LEUCYL-TRNA SYNTHETASE"/>
    <property type="match status" value="1"/>
</dbReference>
<keyword evidence="5 9" id="KW-0067">ATP-binding</keyword>
<proteinExistence type="inferred from homology"/>
<dbReference type="SUPFAM" id="SSF47323">
    <property type="entry name" value="Anticodon-binding domain of a subclass of class I aminoacyl-tRNA synthetases"/>
    <property type="match status" value="1"/>
</dbReference>
<dbReference type="GO" id="GO:0005524">
    <property type="term" value="F:ATP binding"/>
    <property type="evidence" value="ECO:0007669"/>
    <property type="project" value="UniProtKB-UniRule"/>
</dbReference>
<dbReference type="Proteomes" id="UP000176260">
    <property type="component" value="Unassembled WGS sequence"/>
</dbReference>
<dbReference type="AlphaFoldDB" id="A0A1G1XS68"/>
<dbReference type="InterPro" id="IPR014729">
    <property type="entry name" value="Rossmann-like_a/b/a_fold"/>
</dbReference>
<dbReference type="EC" id="6.1.1.4" evidence="9"/>
<dbReference type="InterPro" id="IPR002302">
    <property type="entry name" value="Leu-tRNA-ligase"/>
</dbReference>
<dbReference type="InterPro" id="IPR009008">
    <property type="entry name" value="Val/Leu/Ile-tRNA-synth_edit"/>
</dbReference>
<dbReference type="Gene3D" id="3.40.50.620">
    <property type="entry name" value="HUPs"/>
    <property type="match status" value="2"/>
</dbReference>
<evidence type="ECO:0000313" key="14">
    <source>
        <dbReference type="EMBL" id="OGY42470.1"/>
    </source>
</evidence>
<dbReference type="InterPro" id="IPR002300">
    <property type="entry name" value="aa-tRNA-synth_Ia"/>
</dbReference>
<evidence type="ECO:0000256" key="2">
    <source>
        <dbReference type="ARBA" id="ARBA00022490"/>
    </source>
</evidence>
<dbReference type="GO" id="GO:0002161">
    <property type="term" value="F:aminoacyl-tRNA deacylase activity"/>
    <property type="evidence" value="ECO:0007669"/>
    <property type="project" value="InterPro"/>
</dbReference>
<feature type="short sequence motif" description="'KMSKS' region" evidence="9">
    <location>
        <begin position="742"/>
        <end position="746"/>
    </location>
</feature>
<keyword evidence="3 9" id="KW-0436">Ligase</keyword>
<evidence type="ECO:0000256" key="4">
    <source>
        <dbReference type="ARBA" id="ARBA00022741"/>
    </source>
</evidence>
<evidence type="ECO:0000256" key="3">
    <source>
        <dbReference type="ARBA" id="ARBA00022598"/>
    </source>
</evidence>
<dbReference type="SUPFAM" id="SSF52374">
    <property type="entry name" value="Nucleotidylyl transferase"/>
    <property type="match status" value="1"/>
</dbReference>
<dbReference type="InterPro" id="IPR001412">
    <property type="entry name" value="aa-tRNA-synth_I_CS"/>
</dbReference>
<feature type="domain" description="Aminoacyl-tRNA synthetase class Ia" evidence="11">
    <location>
        <begin position="577"/>
        <end position="768"/>
    </location>
</feature>
<keyword evidence="7 9" id="KW-0030">Aminoacyl-tRNA synthetase</keyword>
<evidence type="ECO:0000256" key="5">
    <source>
        <dbReference type="ARBA" id="ARBA00022840"/>
    </source>
</evidence>
<comment type="similarity">
    <text evidence="1 9 10">Belongs to the class-I aminoacyl-tRNA synthetase family.</text>
</comment>
<dbReference type="HAMAP" id="MF_00049_B">
    <property type="entry name" value="Leu_tRNA_synth_B"/>
    <property type="match status" value="1"/>
</dbReference>
<comment type="caution">
    <text evidence="14">The sequence shown here is derived from an EMBL/GenBank/DDBJ whole genome shotgun (WGS) entry which is preliminary data.</text>
</comment>
<keyword evidence="4 9" id="KW-0547">Nucleotide-binding</keyword>
<dbReference type="FunFam" id="3.40.50.620:FF:000056">
    <property type="entry name" value="Leucine--tRNA ligase"/>
    <property type="match status" value="1"/>
</dbReference>
<evidence type="ECO:0000256" key="10">
    <source>
        <dbReference type="RuleBase" id="RU363035"/>
    </source>
</evidence>
<dbReference type="GO" id="GO:0004823">
    <property type="term" value="F:leucine-tRNA ligase activity"/>
    <property type="evidence" value="ECO:0007669"/>
    <property type="project" value="UniProtKB-UniRule"/>
</dbReference>
<dbReference type="PRINTS" id="PR00985">
    <property type="entry name" value="TRNASYNTHLEU"/>
</dbReference>
<dbReference type="Pfam" id="PF08264">
    <property type="entry name" value="Anticodon_1"/>
    <property type="match status" value="1"/>
</dbReference>
<name>A0A1G1XS68_9BACT</name>
<reference evidence="14 15" key="1">
    <citation type="journal article" date="2016" name="Nat. Commun.">
        <title>Thousands of microbial genomes shed light on interconnected biogeochemical processes in an aquifer system.</title>
        <authorList>
            <person name="Anantharaman K."/>
            <person name="Brown C.T."/>
            <person name="Hug L.A."/>
            <person name="Sharon I."/>
            <person name="Castelle C.J."/>
            <person name="Probst A.J."/>
            <person name="Thomas B.C."/>
            <person name="Singh A."/>
            <person name="Wilkins M.J."/>
            <person name="Karaoz U."/>
            <person name="Brodie E.L."/>
            <person name="Williams K.H."/>
            <person name="Hubbard S.S."/>
            <person name="Banfield J.F."/>
        </authorList>
    </citation>
    <scope>NUCLEOTIDE SEQUENCE [LARGE SCALE GENOMIC DNA]</scope>
</reference>
<evidence type="ECO:0000256" key="7">
    <source>
        <dbReference type="ARBA" id="ARBA00023146"/>
    </source>
</evidence>
<evidence type="ECO:0000259" key="12">
    <source>
        <dbReference type="Pfam" id="PF08264"/>
    </source>
</evidence>
<dbReference type="PROSITE" id="PS00178">
    <property type="entry name" value="AA_TRNA_LIGASE_I"/>
    <property type="match status" value="1"/>
</dbReference>
<dbReference type="Pfam" id="PF00133">
    <property type="entry name" value="tRNA-synt_1"/>
    <property type="match status" value="2"/>
</dbReference>
<evidence type="ECO:0000256" key="6">
    <source>
        <dbReference type="ARBA" id="ARBA00022917"/>
    </source>
</evidence>
<dbReference type="GO" id="GO:0005829">
    <property type="term" value="C:cytosol"/>
    <property type="evidence" value="ECO:0007669"/>
    <property type="project" value="TreeGrafter"/>
</dbReference>
<evidence type="ECO:0000313" key="15">
    <source>
        <dbReference type="Proteomes" id="UP000176260"/>
    </source>
</evidence>
<dbReference type="InterPro" id="IPR013155">
    <property type="entry name" value="M/V/L/I-tRNA-synth_anticd-bd"/>
</dbReference>
<sequence length="963" mass="111737">MNTYNPAEIEPKWQKYWEEKELHKAEDFSKKPKYFCMIEFPYPSGEGLHCGHPRSYTALDILARKRRMQGFNVLYPIGWDAFGLPAENYAIKTKTHPKIATEKNIANFTRQIKSLGLSFDWSREINTTDPKYYKWTQWIFLQLYKKNLAYKAEIDINWCTKCNIGLANEEVVNGKCERCGGEVIRKEREQWMLKITDYADRLIADLETVDYLEKIKKQQIDWIGKSYGAQVVFKVKSKTMLEGEHMYDLSVYTTRPDTLFGCTYMCVAPEHELIDKFADQIDNYNDVLDYREQTKLKTEFERTNLEKTKTGIELHGLKAINPVNKEEIPIFAADYVLASYGTGAIMAVPAHDQRDYDFAQKFNLDINPVISPDLGTVCDDKNINQMFSIIKEITDNFKKEKIKIWFNGTFGVAGYFQKVFTYPADVDCGVLENDFDKANQLFKELGYELIEEKENEKFKHNIYKKNNLTVEVGTFDHDLGDNKAEVKGVKYPIPDAKWLAECYKITATKERRKGKNDLDRAIFLDLIAGKVPDKAWVGEGILINSEFLNNLNVQQATDKVIDWLKEKGLGFQTTNYHLRDWVFSRQHYWGEPIPIIICPHCGFVPVLEKNLPVLLPEVENYQPTDSGDSPLALITDWVNVPCPKCGEDARRETDTMPQWAGSSWYFLRYIDPHNDKALADPKKLKYWTPIDWYNGGMEHTTLHLLYSRFWHKFLYDIKVVPTPEPYAKRTSHGLILGEDNEKMSKSRGNVVNPDNVVKEHGADTFRVYEMFMGPFDQPTPWSTQGVVGVRRFMEKVWQIAHNLDTKKRTADDDLVRLFHKTIKQVTEQIETLDLNTCVSSFMILINKFAEEGCNQEIFEQFLKIFAPFAPHICEELWQNLGHKKSIFLEKWPEYDTELIKMTALEIAVQINGKMRAKIFVTEDMSGAEIKKLVLADEKVKKWLTGQEMKNFIYVPGKIVNIVT</sequence>
<protein>
    <recommendedName>
        <fullName evidence="9">Leucine--tRNA ligase</fullName>
        <ecNumber evidence="9">6.1.1.4</ecNumber>
    </recommendedName>
    <alternativeName>
        <fullName evidence="9">Leucyl-tRNA synthetase</fullName>
        <shortName evidence="9">LeuRS</shortName>
    </alternativeName>
</protein>
<comment type="catalytic activity">
    <reaction evidence="8 9">
        <text>tRNA(Leu) + L-leucine + ATP = L-leucyl-tRNA(Leu) + AMP + diphosphate</text>
        <dbReference type="Rhea" id="RHEA:11688"/>
        <dbReference type="Rhea" id="RHEA-COMP:9613"/>
        <dbReference type="Rhea" id="RHEA-COMP:9622"/>
        <dbReference type="ChEBI" id="CHEBI:30616"/>
        <dbReference type="ChEBI" id="CHEBI:33019"/>
        <dbReference type="ChEBI" id="CHEBI:57427"/>
        <dbReference type="ChEBI" id="CHEBI:78442"/>
        <dbReference type="ChEBI" id="CHEBI:78494"/>
        <dbReference type="ChEBI" id="CHEBI:456215"/>
        <dbReference type="EC" id="6.1.1.4"/>
    </reaction>
</comment>
<dbReference type="Gene3D" id="3.90.740.10">
    <property type="entry name" value="Valyl/Leucyl/Isoleucyl-tRNA synthetase, editing domain"/>
    <property type="match status" value="1"/>
</dbReference>
<comment type="subcellular location">
    <subcellularLocation>
        <location evidence="9">Cytoplasm</location>
    </subcellularLocation>
</comment>
<dbReference type="Pfam" id="PF13603">
    <property type="entry name" value="tRNA-synt_1_2"/>
    <property type="match status" value="1"/>
</dbReference>
<dbReference type="EMBL" id="MHIA01000013">
    <property type="protein sequence ID" value="OGY42470.1"/>
    <property type="molecule type" value="Genomic_DNA"/>
</dbReference>
<dbReference type="InterPro" id="IPR009080">
    <property type="entry name" value="tRNAsynth_Ia_anticodon-bd"/>
</dbReference>
<evidence type="ECO:0000256" key="1">
    <source>
        <dbReference type="ARBA" id="ARBA00005594"/>
    </source>
</evidence>
<dbReference type="PANTHER" id="PTHR43740:SF2">
    <property type="entry name" value="LEUCINE--TRNA LIGASE, MITOCHONDRIAL"/>
    <property type="match status" value="1"/>
</dbReference>
<feature type="domain" description="Leucyl-tRNA synthetase editing" evidence="13">
    <location>
        <begin position="221"/>
        <end position="376"/>
    </location>
</feature>
<dbReference type="GO" id="GO:0006429">
    <property type="term" value="P:leucyl-tRNA aminoacylation"/>
    <property type="evidence" value="ECO:0007669"/>
    <property type="project" value="UniProtKB-UniRule"/>
</dbReference>
<accession>A0A1G1XS68</accession>
<feature type="domain" description="Aminoacyl-tRNA synthetase class Ia" evidence="11">
    <location>
        <begin position="12"/>
        <end position="220"/>
    </location>
</feature>
<evidence type="ECO:0000259" key="13">
    <source>
        <dbReference type="Pfam" id="PF13603"/>
    </source>
</evidence>
<keyword evidence="6 9" id="KW-0648">Protein biosynthesis</keyword>
<comment type="caution">
    <text evidence="9">Lacks conserved residue(s) required for the propagation of feature annotation.</text>
</comment>